<dbReference type="PRINTS" id="PR00355">
    <property type="entry name" value="ADRENODOXIN"/>
</dbReference>
<dbReference type="PROSITE" id="PS00814">
    <property type="entry name" value="ADX"/>
    <property type="match status" value="1"/>
</dbReference>
<dbReference type="InterPro" id="IPR018298">
    <property type="entry name" value="Adrenodoxin_Fe-S_BS"/>
</dbReference>
<proteinExistence type="inferred from homology"/>
<dbReference type="GO" id="GO:0046872">
    <property type="term" value="F:metal ion binding"/>
    <property type="evidence" value="ECO:0007669"/>
    <property type="project" value="UniProtKB-KW"/>
</dbReference>
<dbReference type="Gene3D" id="3.10.20.30">
    <property type="match status" value="1"/>
</dbReference>
<feature type="domain" description="2Fe-2S ferredoxin-type" evidence="7">
    <location>
        <begin position="2"/>
        <end position="106"/>
    </location>
</feature>
<keyword evidence="9" id="KW-1185">Reference proteome</keyword>
<dbReference type="Pfam" id="PF00111">
    <property type="entry name" value="Fer2"/>
    <property type="match status" value="1"/>
</dbReference>
<dbReference type="InterPro" id="IPR001055">
    <property type="entry name" value="Adrenodoxin-like"/>
</dbReference>
<protein>
    <submittedName>
        <fullName evidence="8">2Fe-2S iron-sulfur cluster binding domain-containing protein</fullName>
    </submittedName>
</protein>
<evidence type="ECO:0000256" key="4">
    <source>
        <dbReference type="ARBA" id="ARBA00023004"/>
    </source>
</evidence>
<comment type="cofactor">
    <cofactor evidence="6">
        <name>[2Fe-2S] cluster</name>
        <dbReference type="ChEBI" id="CHEBI:190135"/>
    </cofactor>
</comment>
<comment type="caution">
    <text evidence="8">The sequence shown here is derived from an EMBL/GenBank/DDBJ whole genome shotgun (WGS) entry which is preliminary data.</text>
</comment>
<evidence type="ECO:0000256" key="2">
    <source>
        <dbReference type="ARBA" id="ARBA00022714"/>
    </source>
</evidence>
<dbReference type="EMBL" id="VYGV01000006">
    <property type="protein sequence ID" value="NWF44528.1"/>
    <property type="molecule type" value="Genomic_DNA"/>
</dbReference>
<dbReference type="GO" id="GO:0005829">
    <property type="term" value="C:cytosol"/>
    <property type="evidence" value="ECO:0007669"/>
    <property type="project" value="TreeGrafter"/>
</dbReference>
<dbReference type="RefSeq" id="WP_177133795.1">
    <property type="nucleotide sequence ID" value="NZ_VYGV01000006.1"/>
</dbReference>
<dbReference type="InterPro" id="IPR036010">
    <property type="entry name" value="2Fe-2S_ferredoxin-like_sf"/>
</dbReference>
<dbReference type="GO" id="GO:0009055">
    <property type="term" value="F:electron transfer activity"/>
    <property type="evidence" value="ECO:0007669"/>
    <property type="project" value="TreeGrafter"/>
</dbReference>
<evidence type="ECO:0000313" key="8">
    <source>
        <dbReference type="EMBL" id="NWF44528.1"/>
    </source>
</evidence>
<dbReference type="PANTHER" id="PTHR23426">
    <property type="entry name" value="FERREDOXIN/ADRENODOXIN"/>
    <property type="match status" value="1"/>
</dbReference>
<dbReference type="GO" id="GO:0140647">
    <property type="term" value="P:P450-containing electron transport chain"/>
    <property type="evidence" value="ECO:0007669"/>
    <property type="project" value="InterPro"/>
</dbReference>
<evidence type="ECO:0000256" key="5">
    <source>
        <dbReference type="ARBA" id="ARBA00023014"/>
    </source>
</evidence>
<dbReference type="Proteomes" id="UP000545507">
    <property type="component" value="Unassembled WGS sequence"/>
</dbReference>
<accession>A0A7Y8GUB7</accession>
<dbReference type="SUPFAM" id="SSF54292">
    <property type="entry name" value="2Fe-2S ferredoxin-like"/>
    <property type="match status" value="1"/>
</dbReference>
<keyword evidence="3" id="KW-0479">Metal-binding</keyword>
<evidence type="ECO:0000256" key="3">
    <source>
        <dbReference type="ARBA" id="ARBA00022723"/>
    </source>
</evidence>
<keyword evidence="4" id="KW-0408">Iron</keyword>
<evidence type="ECO:0000256" key="6">
    <source>
        <dbReference type="ARBA" id="ARBA00034078"/>
    </source>
</evidence>
<evidence type="ECO:0000256" key="1">
    <source>
        <dbReference type="ARBA" id="ARBA00010914"/>
    </source>
</evidence>
<gene>
    <name evidence="8" type="ORF">F3K02_04570</name>
</gene>
<dbReference type="InterPro" id="IPR012675">
    <property type="entry name" value="Beta-grasp_dom_sf"/>
</dbReference>
<keyword evidence="5" id="KW-0411">Iron-sulfur</keyword>
<name>A0A7Y8GUB7_9BURK</name>
<dbReference type="PROSITE" id="PS51085">
    <property type="entry name" value="2FE2S_FER_2"/>
    <property type="match status" value="1"/>
</dbReference>
<comment type="similarity">
    <text evidence="1">Belongs to the adrenodoxin/putidaredoxin family.</text>
</comment>
<dbReference type="InterPro" id="IPR001041">
    <property type="entry name" value="2Fe-2S_ferredoxin-type"/>
</dbReference>
<evidence type="ECO:0000259" key="7">
    <source>
        <dbReference type="PROSITE" id="PS51085"/>
    </source>
</evidence>
<organism evidence="8 9">
    <name type="scientific">Hydrogenophaga aromaticivorans</name>
    <dbReference type="NCBI Taxonomy" id="2610898"/>
    <lineage>
        <taxon>Bacteria</taxon>
        <taxon>Pseudomonadati</taxon>
        <taxon>Pseudomonadota</taxon>
        <taxon>Betaproteobacteria</taxon>
        <taxon>Burkholderiales</taxon>
        <taxon>Comamonadaceae</taxon>
        <taxon>Hydrogenophaga</taxon>
    </lineage>
</organism>
<dbReference type="CDD" id="cd00207">
    <property type="entry name" value="fer2"/>
    <property type="match status" value="1"/>
</dbReference>
<dbReference type="AlphaFoldDB" id="A0A7Y8GUB7"/>
<sequence length="107" mass="11276">MIHIRFIAADQSVQDIQGKPGQSIMEAAVAANVSGIAADCGGTLTCATCHVIVDAPWADRLPEPGNDEQGMLEFTASPRAPGSRLSCQIVLTPELDGIELRLPASQY</sequence>
<reference evidence="8 9" key="1">
    <citation type="submission" date="2019-09" db="EMBL/GenBank/DDBJ databases">
        <title>Hydrogenophaga aromatica sp. nov., isolated from a para-xylene-degrading enrichment culture.</title>
        <authorList>
            <person name="Tancsics A."/>
            <person name="Banerjee S."/>
        </authorList>
    </citation>
    <scope>NUCLEOTIDE SEQUENCE [LARGE SCALE GENOMIC DNA]</scope>
    <source>
        <strain evidence="8 9">D2P1</strain>
    </source>
</reference>
<evidence type="ECO:0000313" key="9">
    <source>
        <dbReference type="Proteomes" id="UP000545507"/>
    </source>
</evidence>
<keyword evidence="2" id="KW-0001">2Fe-2S</keyword>
<dbReference type="GO" id="GO:0051537">
    <property type="term" value="F:2 iron, 2 sulfur cluster binding"/>
    <property type="evidence" value="ECO:0007669"/>
    <property type="project" value="UniProtKB-KW"/>
</dbReference>
<dbReference type="PANTHER" id="PTHR23426:SF65">
    <property type="entry name" value="FERREDOXIN-2, MITOCHONDRIAL"/>
    <property type="match status" value="1"/>
</dbReference>